<proteinExistence type="predicted"/>
<keyword evidence="5 7" id="KW-1133">Transmembrane helix</keyword>
<dbReference type="InterPro" id="IPR007498">
    <property type="entry name" value="PqiA-like"/>
</dbReference>
<sequence length="106" mass="11993">MTTTPNFTNIHNKIARCSECDKVVSVPYPLPQNEHAECPRCHHTLSTTNRWSLHRCAMIALSILILMPFALKFPLLSIDLLGVKVDASVWEGIWKMATSGYQYTAF</sequence>
<dbReference type="EMBL" id="LR134405">
    <property type="protein sequence ID" value="VEH66472.1"/>
    <property type="molecule type" value="Genomic_DNA"/>
</dbReference>
<evidence type="ECO:0000313" key="8">
    <source>
        <dbReference type="EMBL" id="VEH66472.1"/>
    </source>
</evidence>
<evidence type="ECO:0000256" key="1">
    <source>
        <dbReference type="ARBA" id="ARBA00004533"/>
    </source>
</evidence>
<evidence type="ECO:0000256" key="4">
    <source>
        <dbReference type="ARBA" id="ARBA00022692"/>
    </source>
</evidence>
<dbReference type="InterPro" id="IPR051800">
    <property type="entry name" value="PqiA-PqiB_transport"/>
</dbReference>
<evidence type="ECO:0000256" key="2">
    <source>
        <dbReference type="ARBA" id="ARBA00022475"/>
    </source>
</evidence>
<evidence type="ECO:0000313" key="9">
    <source>
        <dbReference type="Proteomes" id="UP000278733"/>
    </source>
</evidence>
<evidence type="ECO:0000256" key="7">
    <source>
        <dbReference type="SAM" id="Phobius"/>
    </source>
</evidence>
<name>A0A3S4TUX6_9PAST</name>
<keyword evidence="4 7" id="KW-0812">Transmembrane</keyword>
<accession>A0A3S4TUX6</accession>
<dbReference type="Pfam" id="PF04403">
    <property type="entry name" value="PqiA"/>
    <property type="match status" value="1"/>
</dbReference>
<dbReference type="KEGG" id="rpne:NCTC8284_01640"/>
<evidence type="ECO:0000256" key="5">
    <source>
        <dbReference type="ARBA" id="ARBA00022989"/>
    </source>
</evidence>
<keyword evidence="2" id="KW-1003">Cell membrane</keyword>
<protein>
    <submittedName>
        <fullName evidence="8">Inner membrane protein yebS</fullName>
    </submittedName>
</protein>
<keyword evidence="6 7" id="KW-0472">Membrane</keyword>
<dbReference type="AlphaFoldDB" id="A0A3S4TUX6"/>
<evidence type="ECO:0000256" key="3">
    <source>
        <dbReference type="ARBA" id="ARBA00022519"/>
    </source>
</evidence>
<dbReference type="PANTHER" id="PTHR30462">
    <property type="entry name" value="INTERMEMBRANE TRANSPORT PROTEIN PQIB-RELATED"/>
    <property type="match status" value="1"/>
</dbReference>
<comment type="subcellular location">
    <subcellularLocation>
        <location evidence="1">Cell inner membrane</location>
    </subcellularLocation>
</comment>
<feature type="transmembrane region" description="Helical" evidence="7">
    <location>
        <begin position="52"/>
        <end position="71"/>
    </location>
</feature>
<keyword evidence="3" id="KW-0997">Cell inner membrane</keyword>
<dbReference type="GO" id="GO:0005886">
    <property type="term" value="C:plasma membrane"/>
    <property type="evidence" value="ECO:0007669"/>
    <property type="project" value="UniProtKB-SubCell"/>
</dbReference>
<evidence type="ECO:0000256" key="6">
    <source>
        <dbReference type="ARBA" id="ARBA00023136"/>
    </source>
</evidence>
<organism evidence="8 9">
    <name type="scientific">Rodentibacter pneumotropicus</name>
    <dbReference type="NCBI Taxonomy" id="758"/>
    <lineage>
        <taxon>Bacteria</taxon>
        <taxon>Pseudomonadati</taxon>
        <taxon>Pseudomonadota</taxon>
        <taxon>Gammaproteobacteria</taxon>
        <taxon>Pasteurellales</taxon>
        <taxon>Pasteurellaceae</taxon>
        <taxon>Rodentibacter</taxon>
    </lineage>
</organism>
<gene>
    <name evidence="8" type="primary">yebS_3</name>
    <name evidence="8" type="ORF">NCTC8284_01640</name>
</gene>
<dbReference type="Proteomes" id="UP000278733">
    <property type="component" value="Chromosome"/>
</dbReference>
<reference evidence="8 9" key="1">
    <citation type="submission" date="2018-12" db="EMBL/GenBank/DDBJ databases">
        <authorList>
            <consortium name="Pathogen Informatics"/>
        </authorList>
    </citation>
    <scope>NUCLEOTIDE SEQUENCE [LARGE SCALE GENOMIC DNA]</scope>
    <source>
        <strain evidence="8 9">NCTC8284</strain>
    </source>
</reference>
<dbReference type="PANTHER" id="PTHR30462:SF1">
    <property type="entry name" value="INTERMEMBRANE TRANSPORT PROTEIN YEBS"/>
    <property type="match status" value="1"/>
</dbReference>